<feature type="domain" description="ABC transmembrane type-1" evidence="15">
    <location>
        <begin position="1152"/>
        <end position="1436"/>
    </location>
</feature>
<dbReference type="SMART" id="SM00382">
    <property type="entry name" value="AAA"/>
    <property type="match status" value="2"/>
</dbReference>
<dbReference type="FunFam" id="1.20.1560.10:FF:000001">
    <property type="entry name" value="ATP-binding cassette subfamily C member 1"/>
    <property type="match status" value="1"/>
</dbReference>
<dbReference type="SUPFAM" id="SSF52540">
    <property type="entry name" value="P-loop containing nucleoside triphosphate hydrolases"/>
    <property type="match status" value="2"/>
</dbReference>
<dbReference type="FunFam" id="3.40.50.300:FF:003838">
    <property type="entry name" value="ATP-dependent bile acid permease, putative"/>
    <property type="match status" value="1"/>
</dbReference>
<dbReference type="InterPro" id="IPR011527">
    <property type="entry name" value="ABC1_TM_dom"/>
</dbReference>
<dbReference type="Pfam" id="PF00005">
    <property type="entry name" value="ABC_tran"/>
    <property type="match status" value="2"/>
</dbReference>
<dbReference type="SUPFAM" id="SSF90123">
    <property type="entry name" value="ABC transporter transmembrane region"/>
    <property type="match status" value="2"/>
</dbReference>
<evidence type="ECO:0000256" key="11">
    <source>
        <dbReference type="ARBA" id="ARBA00024220"/>
    </source>
</evidence>
<evidence type="ECO:0000256" key="6">
    <source>
        <dbReference type="ARBA" id="ARBA00022737"/>
    </source>
</evidence>
<dbReference type="PROSITE" id="PS50893">
    <property type="entry name" value="ABC_TRANSPORTER_2"/>
    <property type="match status" value="1"/>
</dbReference>
<evidence type="ECO:0000256" key="9">
    <source>
        <dbReference type="ARBA" id="ARBA00022989"/>
    </source>
</evidence>
<feature type="domain" description="ABC transporter" evidence="14">
    <location>
        <begin position="770"/>
        <end position="994"/>
    </location>
</feature>
<accession>A0A7R9K7K6</accession>
<feature type="transmembrane region" description="Helical" evidence="13">
    <location>
        <begin position="331"/>
        <end position="351"/>
    </location>
</feature>
<evidence type="ECO:0000256" key="13">
    <source>
        <dbReference type="SAM" id="Phobius"/>
    </source>
</evidence>
<gene>
    <name evidence="16" type="ORF">TGEB3V08_LOCUS10457</name>
</gene>
<dbReference type="InterPro" id="IPR003439">
    <property type="entry name" value="ABC_transporter-like_ATP-bd"/>
</dbReference>
<evidence type="ECO:0000256" key="12">
    <source>
        <dbReference type="ARBA" id="ARBA00047523"/>
    </source>
</evidence>
<dbReference type="GO" id="GO:0000323">
    <property type="term" value="C:lytic vacuole"/>
    <property type="evidence" value="ECO:0007669"/>
    <property type="project" value="UniProtKB-ARBA"/>
</dbReference>
<dbReference type="InterPro" id="IPR027417">
    <property type="entry name" value="P-loop_NTPase"/>
</dbReference>
<evidence type="ECO:0000256" key="7">
    <source>
        <dbReference type="ARBA" id="ARBA00022741"/>
    </source>
</evidence>
<comment type="catalytic activity">
    <reaction evidence="12">
        <text>leukotriene C4(in) + ATP + H2O = leukotriene C4(out) + ADP + phosphate + H(+)</text>
        <dbReference type="Rhea" id="RHEA:38963"/>
        <dbReference type="ChEBI" id="CHEBI:15377"/>
        <dbReference type="ChEBI" id="CHEBI:15378"/>
        <dbReference type="ChEBI" id="CHEBI:30616"/>
        <dbReference type="ChEBI" id="CHEBI:43474"/>
        <dbReference type="ChEBI" id="CHEBI:57973"/>
        <dbReference type="ChEBI" id="CHEBI:456216"/>
    </reaction>
    <physiologicalReaction direction="left-to-right" evidence="12">
        <dbReference type="Rhea" id="RHEA:38964"/>
    </physiologicalReaction>
</comment>
<protein>
    <recommendedName>
        <fullName evidence="11">ABC-type glutathione-S-conjugate transporter</fullName>
        <ecNumber evidence="11">7.6.2.3</ecNumber>
    </recommendedName>
</protein>
<dbReference type="Gene3D" id="1.20.1560.10">
    <property type="entry name" value="ABC transporter type 1, transmembrane domain"/>
    <property type="match status" value="2"/>
</dbReference>
<evidence type="ECO:0000313" key="16">
    <source>
        <dbReference type="EMBL" id="CAD7608837.1"/>
    </source>
</evidence>
<feature type="domain" description="ABC transmembrane type-1" evidence="15">
    <location>
        <begin position="457"/>
        <end position="738"/>
    </location>
</feature>
<dbReference type="CDD" id="cd18603">
    <property type="entry name" value="ABC_6TM_MRP1_2_3_6_D2_like"/>
    <property type="match status" value="1"/>
</dbReference>
<feature type="transmembrane region" description="Helical" evidence="13">
    <location>
        <begin position="444"/>
        <end position="473"/>
    </location>
</feature>
<keyword evidence="9 13" id="KW-1133">Transmembrane helix</keyword>
<dbReference type="InterPro" id="IPR036640">
    <property type="entry name" value="ABC1_TM_sf"/>
</dbReference>
<dbReference type="EC" id="7.6.2.3" evidence="11"/>
<evidence type="ECO:0000256" key="10">
    <source>
        <dbReference type="ARBA" id="ARBA00023136"/>
    </source>
</evidence>
<keyword evidence="10 13" id="KW-0472">Membrane</keyword>
<evidence type="ECO:0000259" key="15">
    <source>
        <dbReference type="PROSITE" id="PS50929"/>
    </source>
</evidence>
<feature type="transmembrane region" description="Helical" evidence="13">
    <location>
        <begin position="1196"/>
        <end position="1228"/>
    </location>
</feature>
<evidence type="ECO:0000256" key="1">
    <source>
        <dbReference type="ARBA" id="ARBA00004128"/>
    </source>
</evidence>
<reference evidence="16" key="1">
    <citation type="submission" date="2020-11" db="EMBL/GenBank/DDBJ databases">
        <authorList>
            <person name="Tran Van P."/>
        </authorList>
    </citation>
    <scope>NUCLEOTIDE SEQUENCE</scope>
</reference>
<dbReference type="PANTHER" id="PTHR24223:SF443">
    <property type="entry name" value="MULTIDRUG-RESISTANCE LIKE PROTEIN 1, ISOFORM I"/>
    <property type="match status" value="1"/>
</dbReference>
<feature type="transmembrane region" description="Helical" evidence="13">
    <location>
        <begin position="671"/>
        <end position="701"/>
    </location>
</feature>
<dbReference type="Pfam" id="PF00664">
    <property type="entry name" value="ABC_membrane"/>
    <property type="match status" value="2"/>
</dbReference>
<feature type="transmembrane region" description="Helical" evidence="13">
    <location>
        <begin position="595"/>
        <end position="615"/>
    </location>
</feature>
<feature type="transmembrane region" description="Helical" evidence="13">
    <location>
        <begin position="721"/>
        <end position="741"/>
    </location>
</feature>
<evidence type="ECO:0000259" key="14">
    <source>
        <dbReference type="PROSITE" id="PS50893"/>
    </source>
</evidence>
<dbReference type="InterPro" id="IPR056227">
    <property type="entry name" value="TMD0_ABC"/>
</dbReference>
<sequence>MEAEWMDSYCGSPFWDANLTWYTEHPDLTPCFQKTVLIWLPSALLWGLSPLEVFYILNSKDRDIPWNWRNVSKLVLTGFIMLLFTIDFGVAAHRSSQGYEVFPVDLLAPVIRVVTLALSAALQYYNRKKGLRTSGLLFIFWIFTALFGAVQFRHEIRRSRYEVSSLAVQVRDKEVTFRHEIRRSRYEVSSLAVQARDKEVTFRHEIRRSRYEVSSLAVQARDKEVTFRHEIRRSRYEVSSLAVQARDKEVTFRHEIRRSRYEVSSLAVQARDKEVTFRHEIRRSRYEVSSLAVQARDKEVTFRHEIRRSRYEDVGVYEIVEEARPDPYYPVIGYILAYIATLAVLLLHFFIDAPPTKSDYAPVENPCPIMRAPYHSRLFFSWFDPFVWKGYRSPIRNMDLWGLTPEETSAEIVPSFNKYWEKTLDKASRMDFVKTTKKTKKPSVLLALVKAFGPTFLFGSILLFCANVLIFVSPQLLKYLIAFVSSDDPLWKGYMYASMMFVAAAVQTMFNSQYSYKMMVVGIRIRVALVSVIYKKALSMSNSARKESTVGEIVNLMSVDATRILEAVPHLNILWSAPLQIALSLYFLWEIMGPSVLAGLAVMIVLIPINGFIANKVKNLQIQQMKTKDQRIKLMNEVLNGIKVLKMYAWEPSFEKIIESKRGKEIKVLKAAAYLNAGTSFIWTCAPFMVSLMTFMTFILVDSSNVLDAQTAFVSLTLFNIMRGPLAMIPMVVATTIQAMVSIKRINKYLATEDLDRSSVSHEKSEKYALVMENGTFAWGDDEEPVLRNINVNVNKGSLVAIVGTVGSGKTSLVSGFLGEINKLSGRVNTKGSIAYVPQQAWIQQSTLKDNITFGKNLDTSLYDKVIEACALKSDLEILPGGDQTEIGEKGINLSGGQKQRVSLARAVYRDTEVYLLDDPLSAVDSHVGKHIFENVIGPSGLLKHKTRVLVTHSITYLPEVDMVVVLKDGEISEKGTYKQLVQNKGAFSEFLDQHLQDLVADEGANENHLEEIKQQLENSLGPEEFQRKLSRAISRVSESRSQAGSLADLTADTRSRTSSMHSMLSIVSGKSAGSMRRLNHLNSVSSRRQAGGGSQLKLNEKKDVKLVVPVPADKGGKKLIEEEKAQVGNVKWSVYKLYIKAISFLLVSGTVLFNGMAQGFQAGGNMWLTVWSENLLGIVNETTNLTETSPQELYLGIYGVFGLGQVIGSVLATLAISIGTIIAARILHSRLLRNVLRLPQSTFDTTPTGRILNRFSSDINTLDVMFPMVLRFCIPHLYRLIAILCVISFSTPIFIVVIIPVSIIYYLIQRIYVATVRQVKRIESITRAPIFSHFEETITGAPTIRAYALEELFTKESEKRVDVNQMAIFPAVVCGSWLSIRLELIGGLIAFFAALFAVLGRETMNPGLVGLSVSYALQVTITLNLIVRTASDIETNIVAVERIKEYVELKQEAPWENPKHPVSKDWPTEGKVEFKNYQVRYREGLDLVLKGIDVTIKGGEKVGIVGRTGAGKSSLTLALFRIIEPAGGSILIDDVDISQLGLHALRSRITIIPQDPVLFSGSLRQNLDPFDTISDEVLWKALEHAHLKTFCEGTSRRTQP</sequence>
<keyword evidence="6" id="KW-0677">Repeat</keyword>
<dbReference type="GO" id="GO:0016887">
    <property type="term" value="F:ATP hydrolysis activity"/>
    <property type="evidence" value="ECO:0007669"/>
    <property type="project" value="InterPro"/>
</dbReference>
<dbReference type="CDD" id="cd18595">
    <property type="entry name" value="ABC_6TM_MRP1_2_3_6_D1_like"/>
    <property type="match status" value="1"/>
</dbReference>
<dbReference type="GO" id="GO:0005774">
    <property type="term" value="C:vacuolar membrane"/>
    <property type="evidence" value="ECO:0007669"/>
    <property type="project" value="UniProtKB-SubCell"/>
</dbReference>
<keyword evidence="8" id="KW-0067">ATP-binding</keyword>
<dbReference type="Gene3D" id="3.40.50.300">
    <property type="entry name" value="P-loop containing nucleotide triphosphate hydrolases"/>
    <property type="match status" value="2"/>
</dbReference>
<dbReference type="GO" id="GO:0005524">
    <property type="term" value="F:ATP binding"/>
    <property type="evidence" value="ECO:0007669"/>
    <property type="project" value="UniProtKB-KW"/>
</dbReference>
<dbReference type="PROSITE" id="PS50929">
    <property type="entry name" value="ABC_TM1F"/>
    <property type="match status" value="2"/>
</dbReference>
<evidence type="ECO:0000256" key="4">
    <source>
        <dbReference type="ARBA" id="ARBA00022554"/>
    </source>
</evidence>
<evidence type="ECO:0000256" key="2">
    <source>
        <dbReference type="ARBA" id="ARBA00009726"/>
    </source>
</evidence>
<proteinExistence type="inferred from homology"/>
<feature type="transmembrane region" description="Helical" evidence="13">
    <location>
        <begin position="36"/>
        <end position="58"/>
    </location>
</feature>
<name>A0A7R9K7K6_TIMGE</name>
<keyword evidence="5 13" id="KW-0812">Transmembrane</keyword>
<feature type="transmembrane region" description="Helical" evidence="13">
    <location>
        <begin position="1281"/>
        <end position="1309"/>
    </location>
</feature>
<keyword evidence="4" id="KW-0926">Vacuole</keyword>
<keyword evidence="7" id="KW-0547">Nucleotide-binding</keyword>
<evidence type="ECO:0000256" key="8">
    <source>
        <dbReference type="ARBA" id="ARBA00022840"/>
    </source>
</evidence>
<evidence type="ECO:0000256" key="5">
    <source>
        <dbReference type="ARBA" id="ARBA00022692"/>
    </source>
</evidence>
<dbReference type="EMBL" id="OE846051">
    <property type="protein sequence ID" value="CAD7608837.1"/>
    <property type="molecule type" value="Genomic_DNA"/>
</dbReference>
<evidence type="ECO:0000256" key="3">
    <source>
        <dbReference type="ARBA" id="ARBA00022448"/>
    </source>
</evidence>
<keyword evidence="3" id="KW-0813">Transport</keyword>
<feature type="transmembrane region" description="Helical" evidence="13">
    <location>
        <begin position="1138"/>
        <end position="1158"/>
    </location>
</feature>
<comment type="similarity">
    <text evidence="2">Belongs to the ABC transporter superfamily. ABCC family. Conjugate transporter (TC 3.A.1.208) subfamily.</text>
</comment>
<dbReference type="PROSITE" id="PS00211">
    <property type="entry name" value="ABC_TRANSPORTER_1"/>
    <property type="match status" value="1"/>
</dbReference>
<feature type="transmembrane region" description="Helical" evidence="13">
    <location>
        <begin position="493"/>
        <end position="510"/>
    </location>
</feature>
<feature type="transmembrane region" description="Helical" evidence="13">
    <location>
        <begin position="1381"/>
        <end position="1401"/>
    </location>
</feature>
<comment type="subcellular location">
    <subcellularLocation>
        <location evidence="1">Vacuole membrane</location>
        <topology evidence="1">Multi-pass membrane protein</topology>
    </subcellularLocation>
</comment>
<dbReference type="FunFam" id="3.40.50.300:FF:000293">
    <property type="entry name" value="ATP binding cassette subfamily C member 1"/>
    <property type="match status" value="1"/>
</dbReference>
<dbReference type="PANTHER" id="PTHR24223">
    <property type="entry name" value="ATP-BINDING CASSETTE SUB-FAMILY C"/>
    <property type="match status" value="1"/>
</dbReference>
<dbReference type="InterPro" id="IPR003593">
    <property type="entry name" value="AAA+_ATPase"/>
</dbReference>
<dbReference type="InterPro" id="IPR017871">
    <property type="entry name" value="ABC_transporter-like_CS"/>
</dbReference>
<dbReference type="GO" id="GO:0015431">
    <property type="term" value="F:ABC-type glutathione S-conjugate transporter activity"/>
    <property type="evidence" value="ECO:0007669"/>
    <property type="project" value="UniProtKB-EC"/>
</dbReference>
<dbReference type="CDD" id="cd03250">
    <property type="entry name" value="ABCC_MRP_domain1"/>
    <property type="match status" value="1"/>
</dbReference>
<dbReference type="Pfam" id="PF24357">
    <property type="entry name" value="TMD0_ABC"/>
    <property type="match status" value="1"/>
</dbReference>
<organism evidence="16">
    <name type="scientific">Timema genevievae</name>
    <name type="common">Walking stick</name>
    <dbReference type="NCBI Taxonomy" id="629358"/>
    <lineage>
        <taxon>Eukaryota</taxon>
        <taxon>Metazoa</taxon>
        <taxon>Ecdysozoa</taxon>
        <taxon>Arthropoda</taxon>
        <taxon>Hexapoda</taxon>
        <taxon>Insecta</taxon>
        <taxon>Pterygota</taxon>
        <taxon>Neoptera</taxon>
        <taxon>Polyneoptera</taxon>
        <taxon>Phasmatodea</taxon>
        <taxon>Timematodea</taxon>
        <taxon>Timematoidea</taxon>
        <taxon>Timematidae</taxon>
        <taxon>Timema</taxon>
    </lineage>
</organism>
<dbReference type="FunFam" id="1.20.1560.10:FF:000020">
    <property type="entry name" value="ABC metal ion transporter"/>
    <property type="match status" value="1"/>
</dbReference>
<dbReference type="InterPro" id="IPR050173">
    <property type="entry name" value="ABC_transporter_C-like"/>
</dbReference>
<feature type="transmembrane region" description="Helical" evidence="13">
    <location>
        <begin position="70"/>
        <end position="90"/>
    </location>
</feature>
<feature type="transmembrane region" description="Helical" evidence="13">
    <location>
        <begin position="134"/>
        <end position="152"/>
    </location>
</feature>